<keyword evidence="3 10" id="KW-0813">Transport</keyword>
<keyword evidence="4 10" id="KW-1134">Transmembrane beta strand</keyword>
<name>A0ABW7EUY5_9BURK</name>
<comment type="caution">
    <text evidence="15">The sequence shown here is derived from an EMBL/GenBank/DDBJ whole genome shotgun (WGS) entry which is preliminary data.</text>
</comment>
<dbReference type="Proteomes" id="UP001606300">
    <property type="component" value="Unassembled WGS sequence"/>
</dbReference>
<organism evidence="15 16">
    <name type="scientific">Pelomonas dachongensis</name>
    <dbReference type="NCBI Taxonomy" id="3299029"/>
    <lineage>
        <taxon>Bacteria</taxon>
        <taxon>Pseudomonadati</taxon>
        <taxon>Pseudomonadota</taxon>
        <taxon>Betaproteobacteria</taxon>
        <taxon>Burkholderiales</taxon>
        <taxon>Sphaerotilaceae</taxon>
        <taxon>Roseateles</taxon>
    </lineage>
</organism>
<evidence type="ECO:0000256" key="7">
    <source>
        <dbReference type="ARBA" id="ARBA00023136"/>
    </source>
</evidence>
<sequence length="947" mass="101315">MQHPRRPSAAQPTAIALALLSLAGAHPLAQAQQTQTIERVEITGSIIRRSINDEAALPVTSMKATELSARVNTELKDMMLELPQANSLGTNAGTAGPMTSLRGFGPMRTLTLLNGRRLAKEPLTNQYVSVNVMPRMALSHVDILRDGASSSYGSDAMGGVQAFYTLPSYKGVGIKLETTIPERSGGGATQALGLIAGIGDLGADRWNVYAAFDIQKREELPRSARPELTDGSALTALGISTAPGLGANATPGNFTDPTNPTASLRTVRYNPMYASGCMPPYSVPSTSGGRQTCFLDANTQYTTFNNKNGILNFYAQGKLLLGGDHQITAEFNHSQFEVDQYNNPAAPTVRLTSTHPYYPGNGKVPAVPGLNLAGRPIDVLWSVADAGARIRNDVHSNDRLVLTAEGSLGNWDYRTGLNYGRSERNTKAGSGWLRVTGIATVQGTTARTLFLDPRLNPFGLQDAAGLEVLNAALLDGNTLRLHRAENASLDATFSRAVMKLAGGDMMLAMGGELRRDKWRAIGQAGNDASAALNGQIDLLGGDNLASGATSATSTQIGRTITSLFAEVDAPVLRDLTLNASVRGDKYGDLGETTVNPKLSARWTPIKSLVLRGSANTGYRAPSLPEIYTKETERTLIPVFNDPLNCPTVNGVPTARPGFAPELVCSLTGYNQITKVPNNAGVKPETSRSLTFGMGFEPVKNLTLTLDYWRTQIDEVIGNRAIDYILANPATYPGLFLRNADGTLGVLSATGSRDAVINTPSNVGSIRGAGIDASLKYIAPKQPWGTLSGGIDIAYLTKWDARSEGVNNGDWVSALGFYNDVVPVNPNAGLSNATRGLNNRWRHTAQVAWQNAEWMVQLSQRYQSKIADQNLPAATGAGTTGPRNVASYSQYNLMLKYSGFKNIKLSLGVSNLLDKEPPLTNHTAYRGYLTSVADVLGRAYVLTGEYRF</sequence>
<accession>A0ABW7EUY5</accession>
<feature type="chain" id="PRO_5046834566" evidence="12">
    <location>
        <begin position="32"/>
        <end position="947"/>
    </location>
</feature>
<dbReference type="Gene3D" id="2.170.130.10">
    <property type="entry name" value="TonB-dependent receptor, plug domain"/>
    <property type="match status" value="1"/>
</dbReference>
<dbReference type="Gene3D" id="2.40.170.20">
    <property type="entry name" value="TonB-dependent receptor, beta-barrel domain"/>
    <property type="match status" value="1"/>
</dbReference>
<evidence type="ECO:0000256" key="6">
    <source>
        <dbReference type="ARBA" id="ARBA00023077"/>
    </source>
</evidence>
<keyword evidence="8 15" id="KW-0675">Receptor</keyword>
<reference evidence="15 16" key="1">
    <citation type="submission" date="2024-09" db="EMBL/GenBank/DDBJ databases">
        <title>Novel species of the genus Pelomonas and Roseateles isolated from streams.</title>
        <authorList>
            <person name="Lu H."/>
        </authorList>
    </citation>
    <scope>NUCLEOTIDE SEQUENCE [LARGE SCALE GENOMIC DNA]</scope>
    <source>
        <strain evidence="15 16">DC23W</strain>
    </source>
</reference>
<dbReference type="PANTHER" id="PTHR47234:SF2">
    <property type="entry name" value="TONB-DEPENDENT RECEPTOR"/>
    <property type="match status" value="1"/>
</dbReference>
<feature type="domain" description="TonB-dependent receptor plug" evidence="14">
    <location>
        <begin position="54"/>
        <end position="160"/>
    </location>
</feature>
<dbReference type="SUPFAM" id="SSF56935">
    <property type="entry name" value="Porins"/>
    <property type="match status" value="1"/>
</dbReference>
<comment type="similarity">
    <text evidence="2 10 11">Belongs to the TonB-dependent receptor family.</text>
</comment>
<evidence type="ECO:0000256" key="11">
    <source>
        <dbReference type="RuleBase" id="RU003357"/>
    </source>
</evidence>
<keyword evidence="9 10" id="KW-0998">Cell outer membrane</keyword>
<dbReference type="RefSeq" id="WP_394472699.1">
    <property type="nucleotide sequence ID" value="NZ_JBIGHY010000010.1"/>
</dbReference>
<feature type="signal peptide" evidence="12">
    <location>
        <begin position="1"/>
        <end position="31"/>
    </location>
</feature>
<gene>
    <name evidence="15" type="ORF">ACG02S_22305</name>
</gene>
<evidence type="ECO:0000259" key="13">
    <source>
        <dbReference type="Pfam" id="PF00593"/>
    </source>
</evidence>
<comment type="subcellular location">
    <subcellularLocation>
        <location evidence="1 10">Cell outer membrane</location>
        <topology evidence="1 10">Multi-pass membrane protein</topology>
    </subcellularLocation>
</comment>
<dbReference type="InterPro" id="IPR039426">
    <property type="entry name" value="TonB-dep_rcpt-like"/>
</dbReference>
<evidence type="ECO:0000256" key="9">
    <source>
        <dbReference type="ARBA" id="ARBA00023237"/>
    </source>
</evidence>
<evidence type="ECO:0000256" key="4">
    <source>
        <dbReference type="ARBA" id="ARBA00022452"/>
    </source>
</evidence>
<dbReference type="InterPro" id="IPR012910">
    <property type="entry name" value="Plug_dom"/>
</dbReference>
<dbReference type="PROSITE" id="PS52016">
    <property type="entry name" value="TONB_DEPENDENT_REC_3"/>
    <property type="match status" value="1"/>
</dbReference>
<keyword evidence="12" id="KW-0732">Signal</keyword>
<dbReference type="PANTHER" id="PTHR47234">
    <property type="match status" value="1"/>
</dbReference>
<keyword evidence="6 11" id="KW-0798">TonB box</keyword>
<keyword evidence="5 10" id="KW-0812">Transmembrane</keyword>
<dbReference type="InterPro" id="IPR000531">
    <property type="entry name" value="Beta-barrel_TonB"/>
</dbReference>
<evidence type="ECO:0000313" key="15">
    <source>
        <dbReference type="EMBL" id="MFG6416634.1"/>
    </source>
</evidence>
<dbReference type="Pfam" id="PF07715">
    <property type="entry name" value="Plug"/>
    <property type="match status" value="1"/>
</dbReference>
<dbReference type="InterPro" id="IPR037066">
    <property type="entry name" value="Plug_dom_sf"/>
</dbReference>
<evidence type="ECO:0000256" key="8">
    <source>
        <dbReference type="ARBA" id="ARBA00023170"/>
    </source>
</evidence>
<dbReference type="Pfam" id="PF00593">
    <property type="entry name" value="TonB_dep_Rec_b-barrel"/>
    <property type="match status" value="1"/>
</dbReference>
<dbReference type="InterPro" id="IPR036942">
    <property type="entry name" value="Beta-barrel_TonB_sf"/>
</dbReference>
<proteinExistence type="inferred from homology"/>
<keyword evidence="7 10" id="KW-0472">Membrane</keyword>
<evidence type="ECO:0000256" key="3">
    <source>
        <dbReference type="ARBA" id="ARBA00022448"/>
    </source>
</evidence>
<feature type="domain" description="TonB-dependent receptor-like beta-barrel" evidence="13">
    <location>
        <begin position="378"/>
        <end position="911"/>
    </location>
</feature>
<evidence type="ECO:0000256" key="2">
    <source>
        <dbReference type="ARBA" id="ARBA00009810"/>
    </source>
</evidence>
<evidence type="ECO:0000259" key="14">
    <source>
        <dbReference type="Pfam" id="PF07715"/>
    </source>
</evidence>
<keyword evidence="16" id="KW-1185">Reference proteome</keyword>
<evidence type="ECO:0000256" key="5">
    <source>
        <dbReference type="ARBA" id="ARBA00022692"/>
    </source>
</evidence>
<evidence type="ECO:0000256" key="10">
    <source>
        <dbReference type="PROSITE-ProRule" id="PRU01360"/>
    </source>
</evidence>
<evidence type="ECO:0000256" key="1">
    <source>
        <dbReference type="ARBA" id="ARBA00004571"/>
    </source>
</evidence>
<protein>
    <submittedName>
        <fullName evidence="15">TonB-dependent receptor domain-containing protein</fullName>
    </submittedName>
</protein>
<evidence type="ECO:0000256" key="12">
    <source>
        <dbReference type="SAM" id="SignalP"/>
    </source>
</evidence>
<evidence type="ECO:0000313" key="16">
    <source>
        <dbReference type="Proteomes" id="UP001606300"/>
    </source>
</evidence>
<dbReference type="EMBL" id="JBIGHY010000010">
    <property type="protein sequence ID" value="MFG6416634.1"/>
    <property type="molecule type" value="Genomic_DNA"/>
</dbReference>